<comment type="caution">
    <text evidence="10">The sequence shown here is derived from an EMBL/GenBank/DDBJ whole genome shotgun (WGS) entry which is preliminary data.</text>
</comment>
<sequence length="1314" mass="139108">MRSIVFLTFLTIGLFSFGSPQPFNGSNTSTLAVATVNLRTGDTFVTNTSTVPVSPINRMIFPSSLWKDVPSSQLYLIMYDDARGEQVQQYIRQESGTIVSYFPVNVLMAFASSHVPATLAQEYQTLSAPYTATEKIAPEISFLTDPYNGYGAALNSEASTELFNSIITKNVSGIVVQYGLLVEMVPDVTKAMMQYAATRWPAILVAELNIKNTSLEPCWPSISAPGSGVTLTVYACKQDLPKVISWFALLSVTRVVYPMLRNRNMNLGASELIQTGSIDQDLYDKISDSTLYGASQFEMSKDKWPYWSAGLQGQGEIVGVGDMGVDVEQCYFRDPAYEGAYAIQLANITSLRTIGAMSYSRISNHRKVVQYAFQPGAGDAIDGFLSHGTMCGSSIAGAPLSNSSDRDSPIMLTLATGAAPYARLSVVDFSVGYEAKQLNVPFNLTVDYFPVHAAANATIFSDSWGSLLGGYNARAQEFDKFLWKNPDFISFVAVGNYGNNPPSSQSRLPTPAIAKNVVAVGAGYRIPTSAGLNVGVYNISYIRFGITFSRTLPIMELSNLPLLASVIPNNSQVEVAVADPITACTPLNNAAQVAGRIVLVRYGTCSTLQKGINVMAANGKAVILVPLVLDRLAPPQVDTFEEGWELIDVPISSTYKNFGEDLIGNLQSGAGSFFVTGTVVPLDSNSVVDFSSYGPASDGRIKPDIIAPGYSIQAAASTYRAFGDSCTFDTYWGTSVATPLVAGTVAIMRQYFRTGFYPFATNKTMFSTPFTPSGMLLKALIIVGAKSLQGGVAMATGELMGPPPDGYQGWGRLSMSDSLPLEGFTDPRVRLQVLDRGNFSLSGQNITVSGLVATGTGPISIVLAYYDYPADVNALTSLYNNLNLIVKVNGRNYYGNNDENRVQPVADSVNTVEKVLLKSPQPGANISIVVEAPSLPSLILDPTTPQRWAVAVVGHFSGYLESQLNPFWAKWGNKMPPSPAPPRPPSPPSPFPTPPSPSSPPSPRPPPRPPSPPKPPRPQPSPPPVPPFPPSPSPVSSPPPSPAPPSPRPPPDQPAPPPPPQSPSPSPLLSPPPPPLLSPLPSPSSASSPPLYPPRNPPLPVPPPPRPPPMQPPPPPLPSPPLSPSPSPPPTPPPPPPPTPPPPPPPSPPPPPPPTPPPPPPPNTPPPPPPIPPPPPPPSPPPPPPPSPPPPPPPSPPPPPPPTPPPPPPPTPPPPPPPSPPPPPPPSPSPPLPPPPQSPSPPSPFPRPPPLPPPPPSPLPPPLPRPPRPSPKPPASPPSPPPQPRSPPSPRPPPRPPAPPVPIVWRSSSNEQDA</sequence>
<dbReference type="InterPro" id="IPR034058">
    <property type="entry name" value="TagA/B/C/D_pept_dom"/>
</dbReference>
<accession>A0A8J4FTL0</accession>
<feature type="signal peptide" evidence="7">
    <location>
        <begin position="1"/>
        <end position="20"/>
    </location>
</feature>
<feature type="domain" description="PA" evidence="9">
    <location>
        <begin position="580"/>
        <end position="656"/>
    </location>
</feature>
<dbReference type="InterPro" id="IPR003137">
    <property type="entry name" value="PA_domain"/>
</dbReference>
<dbReference type="InterPro" id="IPR008979">
    <property type="entry name" value="Galactose-bd-like_sf"/>
</dbReference>
<dbReference type="InterPro" id="IPR000209">
    <property type="entry name" value="Peptidase_S8/S53_dom"/>
</dbReference>
<dbReference type="PANTHER" id="PTHR43399">
    <property type="entry name" value="SUBTILISIN-RELATED"/>
    <property type="match status" value="1"/>
</dbReference>
<evidence type="ECO:0000256" key="6">
    <source>
        <dbReference type="SAM" id="MobiDB-lite"/>
    </source>
</evidence>
<dbReference type="Pfam" id="PF00082">
    <property type="entry name" value="Peptidase_S8"/>
    <property type="match status" value="1"/>
</dbReference>
<comment type="similarity">
    <text evidence="1 5">Belongs to the peptidase S8 family.</text>
</comment>
<evidence type="ECO:0000256" key="2">
    <source>
        <dbReference type="ARBA" id="ARBA00022670"/>
    </source>
</evidence>
<dbReference type="PROSITE" id="PS51892">
    <property type="entry name" value="SUBTILASE"/>
    <property type="match status" value="1"/>
</dbReference>
<gene>
    <name evidence="10" type="ORF">Vretifemale_12523</name>
</gene>
<feature type="region of interest" description="Disordered" evidence="6">
    <location>
        <begin position="976"/>
        <end position="1314"/>
    </location>
</feature>
<dbReference type="EMBL" id="BNCP01000027">
    <property type="protein sequence ID" value="GIL83766.1"/>
    <property type="molecule type" value="Genomic_DNA"/>
</dbReference>
<feature type="compositionally biased region" description="Pro residues" evidence="6">
    <location>
        <begin position="976"/>
        <end position="1082"/>
    </location>
</feature>
<evidence type="ECO:0000256" key="7">
    <source>
        <dbReference type="SAM" id="SignalP"/>
    </source>
</evidence>
<dbReference type="Gene3D" id="2.60.120.380">
    <property type="match status" value="1"/>
</dbReference>
<dbReference type="Gene3D" id="3.40.50.200">
    <property type="entry name" value="Peptidase S8/S53 domain"/>
    <property type="match status" value="2"/>
</dbReference>
<keyword evidence="7" id="KW-0732">Signal</keyword>
<dbReference type="InterPro" id="IPR023828">
    <property type="entry name" value="Peptidase_S8_Ser-AS"/>
</dbReference>
<organism evidence="10 11">
    <name type="scientific">Volvox reticuliferus</name>
    <dbReference type="NCBI Taxonomy" id="1737510"/>
    <lineage>
        <taxon>Eukaryota</taxon>
        <taxon>Viridiplantae</taxon>
        <taxon>Chlorophyta</taxon>
        <taxon>core chlorophytes</taxon>
        <taxon>Chlorophyceae</taxon>
        <taxon>CS clade</taxon>
        <taxon>Chlamydomonadales</taxon>
        <taxon>Volvocaceae</taxon>
        <taxon>Volvox</taxon>
    </lineage>
</organism>
<dbReference type="GO" id="GO:0004252">
    <property type="term" value="F:serine-type endopeptidase activity"/>
    <property type="evidence" value="ECO:0007669"/>
    <property type="project" value="UniProtKB-UniRule"/>
</dbReference>
<evidence type="ECO:0000256" key="1">
    <source>
        <dbReference type="ARBA" id="ARBA00011073"/>
    </source>
</evidence>
<feature type="domain" description="Peptidase S8/S53" evidence="8">
    <location>
        <begin position="313"/>
        <end position="785"/>
    </location>
</feature>
<proteinExistence type="inferred from homology"/>
<reference evidence="10" key="1">
    <citation type="journal article" date="2021" name="Proc. Natl. Acad. Sci. U.S.A.">
        <title>Three genomes in the algal genus Volvox reveal the fate of a haploid sex-determining region after a transition to homothallism.</title>
        <authorList>
            <person name="Yamamoto K."/>
            <person name="Hamaji T."/>
            <person name="Kawai-Toyooka H."/>
            <person name="Matsuzaki R."/>
            <person name="Takahashi F."/>
            <person name="Nishimura Y."/>
            <person name="Kawachi M."/>
            <person name="Noguchi H."/>
            <person name="Minakuchi Y."/>
            <person name="Umen J.G."/>
            <person name="Toyoda A."/>
            <person name="Nozaki H."/>
        </authorList>
    </citation>
    <scope>NUCLEOTIDE SEQUENCE</scope>
    <source>
        <strain evidence="10">NIES-3786</strain>
    </source>
</reference>
<dbReference type="SUPFAM" id="SSF52743">
    <property type="entry name" value="Subtilisin-like"/>
    <property type="match status" value="1"/>
</dbReference>
<dbReference type="Proteomes" id="UP000747110">
    <property type="component" value="Unassembled WGS sequence"/>
</dbReference>
<dbReference type="PROSITE" id="PS00138">
    <property type="entry name" value="SUBTILASE_SER"/>
    <property type="match status" value="1"/>
</dbReference>
<dbReference type="SUPFAM" id="SSF49785">
    <property type="entry name" value="Galactose-binding domain-like"/>
    <property type="match status" value="1"/>
</dbReference>
<dbReference type="Pfam" id="PF02225">
    <property type="entry name" value="PA"/>
    <property type="match status" value="1"/>
</dbReference>
<keyword evidence="11" id="KW-1185">Reference proteome</keyword>
<feature type="active site" description="Charge relay system" evidence="5">
    <location>
        <position position="322"/>
    </location>
</feature>
<evidence type="ECO:0000313" key="10">
    <source>
        <dbReference type="EMBL" id="GIL83766.1"/>
    </source>
</evidence>
<protein>
    <recommendedName>
        <fullName evidence="12">Peptidase S8/S53 domain-containing protein</fullName>
    </recommendedName>
</protein>
<dbReference type="InterPro" id="IPR036852">
    <property type="entry name" value="Peptidase_S8/S53_dom_sf"/>
</dbReference>
<dbReference type="PRINTS" id="PR01217">
    <property type="entry name" value="PRICHEXTENSN"/>
</dbReference>
<dbReference type="CDD" id="cd04842">
    <property type="entry name" value="Peptidases_S8_Kp43_protease"/>
    <property type="match status" value="1"/>
</dbReference>
<dbReference type="PANTHER" id="PTHR43399:SF4">
    <property type="entry name" value="CELL WALL-ASSOCIATED PROTEASE"/>
    <property type="match status" value="1"/>
</dbReference>
<evidence type="ECO:0000256" key="3">
    <source>
        <dbReference type="ARBA" id="ARBA00022801"/>
    </source>
</evidence>
<evidence type="ECO:0000256" key="4">
    <source>
        <dbReference type="ARBA" id="ARBA00022825"/>
    </source>
</evidence>
<dbReference type="GO" id="GO:0006508">
    <property type="term" value="P:proteolysis"/>
    <property type="evidence" value="ECO:0007669"/>
    <property type="project" value="UniProtKB-KW"/>
</dbReference>
<keyword evidence="3 5" id="KW-0378">Hydrolase</keyword>
<feature type="active site" description="Charge relay system" evidence="5">
    <location>
        <position position="735"/>
    </location>
</feature>
<feature type="active site" description="Charge relay system" evidence="5">
    <location>
        <position position="387"/>
    </location>
</feature>
<dbReference type="InterPro" id="IPR051048">
    <property type="entry name" value="Peptidase_S8/S53_subtilisin"/>
</dbReference>
<feature type="compositionally biased region" description="Pro residues" evidence="6">
    <location>
        <begin position="1090"/>
        <end position="1302"/>
    </location>
</feature>
<evidence type="ECO:0008006" key="12">
    <source>
        <dbReference type="Google" id="ProtNLM"/>
    </source>
</evidence>
<evidence type="ECO:0000256" key="5">
    <source>
        <dbReference type="PROSITE-ProRule" id="PRU01240"/>
    </source>
</evidence>
<dbReference type="OrthoDB" id="534383at2759"/>
<keyword evidence="4 5" id="KW-0720">Serine protease</keyword>
<feature type="chain" id="PRO_5035159524" description="Peptidase S8/S53 domain-containing protein" evidence="7">
    <location>
        <begin position="21"/>
        <end position="1314"/>
    </location>
</feature>
<evidence type="ECO:0000313" key="11">
    <source>
        <dbReference type="Proteomes" id="UP000747110"/>
    </source>
</evidence>
<evidence type="ECO:0000259" key="9">
    <source>
        <dbReference type="Pfam" id="PF02225"/>
    </source>
</evidence>
<keyword evidence="2 5" id="KW-0645">Protease</keyword>
<evidence type="ECO:0000259" key="8">
    <source>
        <dbReference type="Pfam" id="PF00082"/>
    </source>
</evidence>
<name>A0A8J4FTL0_9CHLO</name>